<evidence type="ECO:0000259" key="2">
    <source>
        <dbReference type="Pfam" id="PF01494"/>
    </source>
</evidence>
<reference evidence="4" key="1">
    <citation type="journal article" date="2019" name="Int. J. Syst. Evol. Microbiol.">
        <title>The Global Catalogue of Microorganisms (GCM) 10K type strain sequencing project: providing services to taxonomists for standard genome sequencing and annotation.</title>
        <authorList>
            <consortium name="The Broad Institute Genomics Platform"/>
            <consortium name="The Broad Institute Genome Sequencing Center for Infectious Disease"/>
            <person name="Wu L."/>
            <person name="Ma J."/>
        </authorList>
    </citation>
    <scope>NUCLEOTIDE SEQUENCE [LARGE SCALE GENOMIC DNA]</scope>
    <source>
        <strain evidence="4">CCUG 59778</strain>
    </source>
</reference>
<organism evidence="3 4">
    <name type="scientific">Actinokineospora guangxiensis</name>
    <dbReference type="NCBI Taxonomy" id="1490288"/>
    <lineage>
        <taxon>Bacteria</taxon>
        <taxon>Bacillati</taxon>
        <taxon>Actinomycetota</taxon>
        <taxon>Actinomycetes</taxon>
        <taxon>Pseudonocardiales</taxon>
        <taxon>Pseudonocardiaceae</taxon>
        <taxon>Actinokineospora</taxon>
    </lineage>
</organism>
<dbReference type="PANTHER" id="PTHR42685">
    <property type="entry name" value="GERANYLGERANYL DIPHOSPHATE REDUCTASE"/>
    <property type="match status" value="1"/>
</dbReference>
<dbReference type="InterPro" id="IPR002938">
    <property type="entry name" value="FAD-bd"/>
</dbReference>
<dbReference type="EMBL" id="JBHSKF010000025">
    <property type="protein sequence ID" value="MFC5291276.1"/>
    <property type="molecule type" value="Genomic_DNA"/>
</dbReference>
<dbReference type="PANTHER" id="PTHR42685:SF22">
    <property type="entry name" value="CONDITIONED MEDIUM FACTOR RECEPTOR 1"/>
    <property type="match status" value="1"/>
</dbReference>
<dbReference type="NCBIfam" id="TIGR02032">
    <property type="entry name" value="GG-red-SF"/>
    <property type="match status" value="1"/>
</dbReference>
<sequence>MAGEWDLVVVGAGPAGSATALAALRADPAARVLLLDSADFPRDKVCGDGVAPHAMDVLADLGVDIAELTAGTEPVTRLTVVSPGGIRFARPFARPAFVVPRVLFDHRLLCAAQAAGAVLRKHRVRTISAGGGRGAGVDAPVVIDGGIRARVVVGADGAESVIRRQCGARPAPAGTVAIAVRGYAPAHAFVRGEQLLTLAAEHWPAYAWAFPVGDGTANIGYGEVIRRDPPTRKHLTERLHALVPGLDGVPLRGHRLPLSPGRPEIAHGRVLLTGDAASLINPLTGEGIYYAVLSGSLAGAAAMTQDPARAYRHSLRHALGTHLRHTTLLARLTRHPWPLDLAAEAARADRRAFDGITEIGLGAGTLDRHLLAALATALPRFRSRRAGRPHSRQTGAGDRKDADVD</sequence>
<evidence type="ECO:0000313" key="3">
    <source>
        <dbReference type="EMBL" id="MFC5291276.1"/>
    </source>
</evidence>
<dbReference type="InterPro" id="IPR050407">
    <property type="entry name" value="Geranylgeranyl_reductase"/>
</dbReference>
<accession>A0ABW0EZA9</accession>
<evidence type="ECO:0000256" key="1">
    <source>
        <dbReference type="SAM" id="MobiDB-lite"/>
    </source>
</evidence>
<dbReference type="PRINTS" id="PR00420">
    <property type="entry name" value="RNGMNOXGNASE"/>
</dbReference>
<feature type="compositionally biased region" description="Basic residues" evidence="1">
    <location>
        <begin position="382"/>
        <end position="391"/>
    </location>
</feature>
<dbReference type="InterPro" id="IPR011777">
    <property type="entry name" value="Geranylgeranyl_Rdtase_fam"/>
</dbReference>
<dbReference type="SUPFAM" id="SSF51905">
    <property type="entry name" value="FAD/NAD(P)-binding domain"/>
    <property type="match status" value="1"/>
</dbReference>
<feature type="domain" description="FAD-binding" evidence="2">
    <location>
        <begin position="6"/>
        <end position="291"/>
    </location>
</feature>
<dbReference type="Pfam" id="PF01494">
    <property type="entry name" value="FAD_binding_3"/>
    <property type="match status" value="1"/>
</dbReference>
<name>A0ABW0EZA9_9PSEU</name>
<evidence type="ECO:0000313" key="4">
    <source>
        <dbReference type="Proteomes" id="UP001596157"/>
    </source>
</evidence>
<dbReference type="Proteomes" id="UP001596157">
    <property type="component" value="Unassembled WGS sequence"/>
</dbReference>
<dbReference type="RefSeq" id="WP_378251190.1">
    <property type="nucleotide sequence ID" value="NZ_JBHSKF010000025.1"/>
</dbReference>
<keyword evidence="4" id="KW-1185">Reference proteome</keyword>
<protein>
    <submittedName>
        <fullName evidence="3">Geranylgeranyl reductase family protein</fullName>
    </submittedName>
</protein>
<dbReference type="InterPro" id="IPR036188">
    <property type="entry name" value="FAD/NAD-bd_sf"/>
</dbReference>
<feature type="region of interest" description="Disordered" evidence="1">
    <location>
        <begin position="382"/>
        <end position="405"/>
    </location>
</feature>
<comment type="caution">
    <text evidence="3">The sequence shown here is derived from an EMBL/GenBank/DDBJ whole genome shotgun (WGS) entry which is preliminary data.</text>
</comment>
<proteinExistence type="predicted"/>
<gene>
    <name evidence="3" type="ORF">ACFPM7_29860</name>
</gene>
<dbReference type="Gene3D" id="3.50.50.60">
    <property type="entry name" value="FAD/NAD(P)-binding domain"/>
    <property type="match status" value="1"/>
</dbReference>